<protein>
    <recommendedName>
        <fullName evidence="3">Calcineurin-like phosphoesterase domain-containing protein</fullName>
    </recommendedName>
</protein>
<evidence type="ECO:0000256" key="2">
    <source>
        <dbReference type="ARBA" id="ARBA00022801"/>
    </source>
</evidence>
<gene>
    <name evidence="4" type="ORF">BD833_10111</name>
</gene>
<comment type="caution">
    <text evidence="4">The sequence shown here is derived from an EMBL/GenBank/DDBJ whole genome shotgun (WGS) entry which is preliminary data.</text>
</comment>
<sequence length="292" mass="30710">MKHWIRRAAAVLGGLVVLLLVYGVRIEPRLILDVERADVPLPRLDETADGTSLGMIADLQVGMWWSNDGMMNRAVEELVDAGPDIALLGGDYVYSEEPGIAEQVDTVLEILDPLLESGIPTYAVLGNHDYAVGAAEELTTAFEEAGITVLRNEAAPVPGTGEGADALWVVGVGPVWPGETDIDAALAEVPDGAPRVVLSHNPTAFPDFPAGTAPLVLAGHTHCGQVALPGTPSWSYLGLTAEEEIVADGWAPEGYGAEGNRMYVSCGLGFSTVPVRINAPPQLVLFDLRAGA</sequence>
<keyword evidence="2" id="KW-0378">Hydrolase</keyword>
<dbReference type="EMBL" id="VNHW01000001">
    <property type="protein sequence ID" value="TYP90293.1"/>
    <property type="molecule type" value="Genomic_DNA"/>
</dbReference>
<keyword evidence="5" id="KW-1185">Reference proteome</keyword>
<evidence type="ECO:0000313" key="5">
    <source>
        <dbReference type="Proteomes" id="UP000322499"/>
    </source>
</evidence>
<proteinExistence type="predicted"/>
<dbReference type="PANTHER" id="PTHR31302">
    <property type="entry name" value="TRANSMEMBRANE PROTEIN WITH METALLOPHOSPHOESTERASE DOMAIN-RELATED"/>
    <property type="match status" value="1"/>
</dbReference>
<feature type="domain" description="Calcineurin-like phosphoesterase" evidence="3">
    <location>
        <begin position="56"/>
        <end position="223"/>
    </location>
</feature>
<evidence type="ECO:0000256" key="1">
    <source>
        <dbReference type="ARBA" id="ARBA00022723"/>
    </source>
</evidence>
<dbReference type="RefSeq" id="WP_166531094.1">
    <property type="nucleotide sequence ID" value="NZ_VNHW01000001.1"/>
</dbReference>
<dbReference type="Proteomes" id="UP000322499">
    <property type="component" value="Unassembled WGS sequence"/>
</dbReference>
<dbReference type="AlphaFoldDB" id="A0A5S5D2N6"/>
<dbReference type="Pfam" id="PF00149">
    <property type="entry name" value="Metallophos"/>
    <property type="match status" value="1"/>
</dbReference>
<dbReference type="InterPro" id="IPR029052">
    <property type="entry name" value="Metallo-depent_PP-like"/>
</dbReference>
<dbReference type="GO" id="GO:0046872">
    <property type="term" value="F:metal ion binding"/>
    <property type="evidence" value="ECO:0007669"/>
    <property type="project" value="UniProtKB-KW"/>
</dbReference>
<keyword evidence="1" id="KW-0479">Metal-binding</keyword>
<reference evidence="4 5" key="1">
    <citation type="submission" date="2019-07" db="EMBL/GenBank/DDBJ databases">
        <title>Genomic Encyclopedia of Archaeal and Bacterial Type Strains, Phase II (KMG-II): from individual species to whole genera.</title>
        <authorList>
            <person name="Goeker M."/>
        </authorList>
    </citation>
    <scope>NUCLEOTIDE SEQUENCE [LARGE SCALE GENOMIC DNA]</scope>
    <source>
        <strain evidence="4 5">DSM 46842</strain>
    </source>
</reference>
<name>A0A5S5D2N6_9ACTN</name>
<dbReference type="GO" id="GO:0016020">
    <property type="term" value="C:membrane"/>
    <property type="evidence" value="ECO:0007669"/>
    <property type="project" value="GOC"/>
</dbReference>
<evidence type="ECO:0000313" key="4">
    <source>
        <dbReference type="EMBL" id="TYP90293.1"/>
    </source>
</evidence>
<dbReference type="InterPro" id="IPR004843">
    <property type="entry name" value="Calcineurin-like_PHP"/>
</dbReference>
<dbReference type="GO" id="GO:0009245">
    <property type="term" value="P:lipid A biosynthetic process"/>
    <property type="evidence" value="ECO:0007669"/>
    <property type="project" value="TreeGrafter"/>
</dbReference>
<dbReference type="GO" id="GO:0008758">
    <property type="term" value="F:UDP-2,3-diacylglucosamine hydrolase activity"/>
    <property type="evidence" value="ECO:0007669"/>
    <property type="project" value="TreeGrafter"/>
</dbReference>
<dbReference type="Gene3D" id="3.60.21.10">
    <property type="match status" value="1"/>
</dbReference>
<evidence type="ECO:0000259" key="3">
    <source>
        <dbReference type="Pfam" id="PF00149"/>
    </source>
</evidence>
<dbReference type="SUPFAM" id="SSF56300">
    <property type="entry name" value="Metallo-dependent phosphatases"/>
    <property type="match status" value="1"/>
</dbReference>
<dbReference type="PANTHER" id="PTHR31302:SF31">
    <property type="entry name" value="PHOSPHODIESTERASE YAEI"/>
    <property type="match status" value="1"/>
</dbReference>
<organism evidence="4 5">
    <name type="scientific">Blastococcus xanthinilyticus</name>
    <dbReference type="NCBI Taxonomy" id="1564164"/>
    <lineage>
        <taxon>Bacteria</taxon>
        <taxon>Bacillati</taxon>
        <taxon>Actinomycetota</taxon>
        <taxon>Actinomycetes</taxon>
        <taxon>Geodermatophilales</taxon>
        <taxon>Geodermatophilaceae</taxon>
        <taxon>Blastococcus</taxon>
    </lineage>
</organism>
<accession>A0A5S5D2N6</accession>
<dbReference type="InterPro" id="IPR051158">
    <property type="entry name" value="Metallophosphoesterase_sf"/>
</dbReference>